<accession>A0ABU0FU36</accession>
<name>A0ABU0FU36_9BACI</name>
<dbReference type="EMBL" id="JAUSUN010000007">
    <property type="protein sequence ID" value="MDQ0413419.1"/>
    <property type="molecule type" value="Genomic_DNA"/>
</dbReference>
<dbReference type="Proteomes" id="UP001242313">
    <property type="component" value="Unassembled WGS sequence"/>
</dbReference>
<comment type="caution">
    <text evidence="1">The sequence shown here is derived from an EMBL/GenBank/DDBJ whole genome shotgun (WGS) entry which is preliminary data.</text>
</comment>
<proteinExistence type="predicted"/>
<evidence type="ECO:0000313" key="2">
    <source>
        <dbReference type="Proteomes" id="UP001242313"/>
    </source>
</evidence>
<protein>
    <submittedName>
        <fullName evidence="1">Uncharacterized protein</fullName>
    </submittedName>
</protein>
<gene>
    <name evidence="1" type="ORF">J2S25_001622</name>
</gene>
<evidence type="ECO:0000313" key="1">
    <source>
        <dbReference type="EMBL" id="MDQ0413419.1"/>
    </source>
</evidence>
<reference evidence="1 2" key="1">
    <citation type="submission" date="2023-07" db="EMBL/GenBank/DDBJ databases">
        <title>Genomic Encyclopedia of Type Strains, Phase IV (KMG-IV): sequencing the most valuable type-strain genomes for metagenomic binning, comparative biology and taxonomic classification.</title>
        <authorList>
            <person name="Goeker M."/>
        </authorList>
    </citation>
    <scope>NUCLEOTIDE SEQUENCE [LARGE SCALE GENOMIC DNA]</scope>
    <source>
        <strain evidence="1 2">DSM 19598</strain>
    </source>
</reference>
<organism evidence="1 2">
    <name type="scientific">Mesobacillus stamsii</name>
    <dbReference type="NCBI Taxonomy" id="225347"/>
    <lineage>
        <taxon>Bacteria</taxon>
        <taxon>Bacillati</taxon>
        <taxon>Bacillota</taxon>
        <taxon>Bacilli</taxon>
        <taxon>Bacillales</taxon>
        <taxon>Bacillaceae</taxon>
        <taxon>Mesobacillus</taxon>
    </lineage>
</organism>
<sequence>MIEKEVLLAEKDADLVVLDNNHDVIKLFVAETISYTR</sequence>
<keyword evidence="2" id="KW-1185">Reference proteome</keyword>